<keyword evidence="1" id="KW-0805">Transcription regulation</keyword>
<dbReference type="InterPro" id="IPR008920">
    <property type="entry name" value="TF_FadR/GntR_C"/>
</dbReference>
<evidence type="ECO:0000256" key="1">
    <source>
        <dbReference type="ARBA" id="ARBA00023015"/>
    </source>
</evidence>
<dbReference type="Pfam" id="PF07729">
    <property type="entry name" value="FCD"/>
    <property type="match status" value="1"/>
</dbReference>
<evidence type="ECO:0000313" key="5">
    <source>
        <dbReference type="EMBL" id="MFI1713842.1"/>
    </source>
</evidence>
<dbReference type="SMART" id="SM00345">
    <property type="entry name" value="HTH_GNTR"/>
    <property type="match status" value="1"/>
</dbReference>
<gene>
    <name evidence="5" type="ORF">ACH407_09740</name>
</gene>
<dbReference type="InterPro" id="IPR036390">
    <property type="entry name" value="WH_DNA-bd_sf"/>
</dbReference>
<dbReference type="Pfam" id="PF00392">
    <property type="entry name" value="GntR"/>
    <property type="match status" value="1"/>
</dbReference>
<sequence>MPASGAVTRSTLRQQIADALRDEVLAGRLQPGEEFTVKQIAEQYGVSATPVREALVDLCAQGLLDSDQHRGFRVHQYSIADYRRMVEARMLVVDGIFRRHDSTTPPPPAPEPDLGLGVALVSVRRRGEAAARAARAGDLDILIGYDIRYWRELGRLISANDYIADFLHRLRVQAWVFSVPYLRSERDVLGWLWSGHVDLVDAITRNDAEAAVELVRAYNAHSLEWADRLEARALRR</sequence>
<dbReference type="CDD" id="cd07377">
    <property type="entry name" value="WHTH_GntR"/>
    <property type="match status" value="1"/>
</dbReference>
<dbReference type="EMBL" id="JBIRUI010000003">
    <property type="protein sequence ID" value="MFI1713842.1"/>
    <property type="molecule type" value="Genomic_DNA"/>
</dbReference>
<protein>
    <submittedName>
        <fullName evidence="5">GntR family transcriptional regulator</fullName>
    </submittedName>
</protein>
<dbReference type="SUPFAM" id="SSF48008">
    <property type="entry name" value="GntR ligand-binding domain-like"/>
    <property type="match status" value="1"/>
</dbReference>
<dbReference type="PROSITE" id="PS50949">
    <property type="entry name" value="HTH_GNTR"/>
    <property type="match status" value="1"/>
</dbReference>
<evidence type="ECO:0000256" key="2">
    <source>
        <dbReference type="ARBA" id="ARBA00023125"/>
    </source>
</evidence>
<dbReference type="PANTHER" id="PTHR43537">
    <property type="entry name" value="TRANSCRIPTIONAL REGULATOR, GNTR FAMILY"/>
    <property type="match status" value="1"/>
</dbReference>
<keyword evidence="2" id="KW-0238">DNA-binding</keyword>
<evidence type="ECO:0000256" key="3">
    <source>
        <dbReference type="ARBA" id="ARBA00023163"/>
    </source>
</evidence>
<dbReference type="Gene3D" id="1.10.10.10">
    <property type="entry name" value="Winged helix-like DNA-binding domain superfamily/Winged helix DNA-binding domain"/>
    <property type="match status" value="1"/>
</dbReference>
<accession>A0ABW7U2H3</accession>
<dbReference type="PANTHER" id="PTHR43537:SF45">
    <property type="entry name" value="GNTR FAMILY REGULATORY PROTEIN"/>
    <property type="match status" value="1"/>
</dbReference>
<dbReference type="RefSeq" id="WP_123453189.1">
    <property type="nucleotide sequence ID" value="NZ_JBEYXG010000001.1"/>
</dbReference>
<evidence type="ECO:0000313" key="6">
    <source>
        <dbReference type="Proteomes" id="UP001611339"/>
    </source>
</evidence>
<dbReference type="Gene3D" id="1.20.120.530">
    <property type="entry name" value="GntR ligand-binding domain-like"/>
    <property type="match status" value="1"/>
</dbReference>
<dbReference type="InterPro" id="IPR000524">
    <property type="entry name" value="Tscrpt_reg_HTH_GntR"/>
</dbReference>
<dbReference type="InterPro" id="IPR036388">
    <property type="entry name" value="WH-like_DNA-bd_sf"/>
</dbReference>
<organism evidence="5 6">
    <name type="scientific">Streptomyces litmocidini</name>
    <dbReference type="NCBI Taxonomy" id="67318"/>
    <lineage>
        <taxon>Bacteria</taxon>
        <taxon>Bacillati</taxon>
        <taxon>Actinomycetota</taxon>
        <taxon>Actinomycetes</taxon>
        <taxon>Kitasatosporales</taxon>
        <taxon>Streptomycetaceae</taxon>
        <taxon>Streptomyces</taxon>
    </lineage>
</organism>
<keyword evidence="6" id="KW-1185">Reference proteome</keyword>
<name>A0ABW7U2H3_9ACTN</name>
<dbReference type="SUPFAM" id="SSF46785">
    <property type="entry name" value="Winged helix' DNA-binding domain"/>
    <property type="match status" value="1"/>
</dbReference>
<proteinExistence type="predicted"/>
<comment type="caution">
    <text evidence="5">The sequence shown here is derived from an EMBL/GenBank/DDBJ whole genome shotgun (WGS) entry which is preliminary data.</text>
</comment>
<dbReference type="Proteomes" id="UP001611339">
    <property type="component" value="Unassembled WGS sequence"/>
</dbReference>
<keyword evidence="3" id="KW-0804">Transcription</keyword>
<dbReference type="InterPro" id="IPR011711">
    <property type="entry name" value="GntR_C"/>
</dbReference>
<evidence type="ECO:0000259" key="4">
    <source>
        <dbReference type="PROSITE" id="PS50949"/>
    </source>
</evidence>
<feature type="domain" description="HTH gntR-type" evidence="4">
    <location>
        <begin position="10"/>
        <end position="77"/>
    </location>
</feature>
<reference evidence="5 6" key="1">
    <citation type="submission" date="2024-10" db="EMBL/GenBank/DDBJ databases">
        <title>The Natural Products Discovery Center: Release of the First 8490 Sequenced Strains for Exploring Actinobacteria Biosynthetic Diversity.</title>
        <authorList>
            <person name="Kalkreuter E."/>
            <person name="Kautsar S.A."/>
            <person name="Yang D."/>
            <person name="Bader C.D."/>
            <person name="Teijaro C.N."/>
            <person name="Fluegel L."/>
            <person name="Davis C.M."/>
            <person name="Simpson J.R."/>
            <person name="Lauterbach L."/>
            <person name="Steele A.D."/>
            <person name="Gui C."/>
            <person name="Meng S."/>
            <person name="Li G."/>
            <person name="Viehrig K."/>
            <person name="Ye F."/>
            <person name="Su P."/>
            <person name="Kiefer A.F."/>
            <person name="Nichols A."/>
            <person name="Cepeda A.J."/>
            <person name="Yan W."/>
            <person name="Fan B."/>
            <person name="Jiang Y."/>
            <person name="Adhikari A."/>
            <person name="Zheng C.-J."/>
            <person name="Schuster L."/>
            <person name="Cowan T.M."/>
            <person name="Smanski M.J."/>
            <person name="Chevrette M.G."/>
            <person name="De Carvalho L.P.S."/>
            <person name="Shen B."/>
        </authorList>
    </citation>
    <scope>NUCLEOTIDE SEQUENCE [LARGE SCALE GENOMIC DNA]</scope>
    <source>
        <strain evidence="5 6">NPDC020602</strain>
    </source>
</reference>